<dbReference type="EMBL" id="VSSQ01027444">
    <property type="protein sequence ID" value="MPM76694.1"/>
    <property type="molecule type" value="Genomic_DNA"/>
</dbReference>
<sequence>MYIEENTVKVLKYVRIDGLSPTAVEAVNHQTGFFVPLVLNILPICNEGAQAVFGGEEIGYIQVSAQKGLRGLKGFCKACSMSHQCQALVAQVHPRECIHRLVDATKHTISPSRHPRPQQRAEQALVPPSNLEYTKAEARRVMMSYHLDFSQLDLDFLKR</sequence>
<name>A0A645CIF5_9ZZZZ</name>
<accession>A0A645CIF5</accession>
<reference evidence="1" key="1">
    <citation type="submission" date="2019-08" db="EMBL/GenBank/DDBJ databases">
        <authorList>
            <person name="Kucharzyk K."/>
            <person name="Murdoch R.W."/>
            <person name="Higgins S."/>
            <person name="Loffler F."/>
        </authorList>
    </citation>
    <scope>NUCLEOTIDE SEQUENCE</scope>
</reference>
<gene>
    <name evidence="1" type="ORF">SDC9_123693</name>
</gene>
<comment type="caution">
    <text evidence="1">The sequence shown here is derived from an EMBL/GenBank/DDBJ whole genome shotgun (WGS) entry which is preliminary data.</text>
</comment>
<protein>
    <submittedName>
        <fullName evidence="1">Uncharacterized protein</fullName>
    </submittedName>
</protein>
<proteinExistence type="predicted"/>
<dbReference type="AlphaFoldDB" id="A0A645CIF5"/>
<organism evidence="1">
    <name type="scientific">bioreactor metagenome</name>
    <dbReference type="NCBI Taxonomy" id="1076179"/>
    <lineage>
        <taxon>unclassified sequences</taxon>
        <taxon>metagenomes</taxon>
        <taxon>ecological metagenomes</taxon>
    </lineage>
</organism>
<evidence type="ECO:0000313" key="1">
    <source>
        <dbReference type="EMBL" id="MPM76694.1"/>
    </source>
</evidence>